<evidence type="ECO:0000313" key="2">
    <source>
        <dbReference type="EMBL" id="SFP74753.1"/>
    </source>
</evidence>
<feature type="compositionally biased region" description="Gly residues" evidence="1">
    <location>
        <begin position="135"/>
        <end position="152"/>
    </location>
</feature>
<reference evidence="3" key="1">
    <citation type="submission" date="2016-10" db="EMBL/GenBank/DDBJ databases">
        <authorList>
            <person name="Varghese N."/>
            <person name="Submissions S."/>
        </authorList>
    </citation>
    <scope>NUCLEOTIDE SEQUENCE [LARGE SCALE GENOMIC DNA]</scope>
    <source>
        <strain evidence="3">DSM 44208</strain>
    </source>
</reference>
<dbReference type="RefSeq" id="WP_169064498.1">
    <property type="nucleotide sequence ID" value="NZ_FOWQ01000008.1"/>
</dbReference>
<accession>A0A1I5SVG3</accession>
<evidence type="ECO:0000313" key="3">
    <source>
        <dbReference type="Proteomes" id="UP000198857"/>
    </source>
</evidence>
<dbReference type="Proteomes" id="UP000198857">
    <property type="component" value="Unassembled WGS sequence"/>
</dbReference>
<evidence type="ECO:0000256" key="1">
    <source>
        <dbReference type="SAM" id="MobiDB-lite"/>
    </source>
</evidence>
<dbReference type="STRING" id="1523247.SAMN05660464_4084"/>
<keyword evidence="3" id="KW-1185">Reference proteome</keyword>
<gene>
    <name evidence="2" type="ORF">SAMN05660464_4084</name>
</gene>
<feature type="region of interest" description="Disordered" evidence="1">
    <location>
        <begin position="133"/>
        <end position="152"/>
    </location>
</feature>
<sequence length="152" mass="16344">MALDLLPLLGPFGVARAADLAGRVDRHTVGRWVTRGRLFRPHRGVVVDPACWDDWQTRALAGALAVDGTLSHVTALAVWRVLEDDGPVHVSVPAARRAPRSRGLVVHRVRELVRDRLGPFPVAPLPRSLVDAWGGRPGGTGRGGWSTGRGPP</sequence>
<dbReference type="EMBL" id="FOWQ01000008">
    <property type="protein sequence ID" value="SFP74753.1"/>
    <property type="molecule type" value="Genomic_DNA"/>
</dbReference>
<proteinExistence type="predicted"/>
<protein>
    <submittedName>
        <fullName evidence="2">Transcriptional regulator, AbiEi antitoxin, Type IV TA system</fullName>
    </submittedName>
</protein>
<name>A0A1I5SVG3_9ACTN</name>
<dbReference type="AlphaFoldDB" id="A0A1I5SVG3"/>
<organism evidence="2 3">
    <name type="scientific">Geodermatophilus dictyosporus</name>
    <dbReference type="NCBI Taxonomy" id="1523247"/>
    <lineage>
        <taxon>Bacteria</taxon>
        <taxon>Bacillati</taxon>
        <taxon>Actinomycetota</taxon>
        <taxon>Actinomycetes</taxon>
        <taxon>Geodermatophilales</taxon>
        <taxon>Geodermatophilaceae</taxon>
        <taxon>Geodermatophilus</taxon>
    </lineage>
</organism>